<name>A0A0F8YCS7_9ZZZZ</name>
<evidence type="ECO:0000313" key="1">
    <source>
        <dbReference type="EMBL" id="KKK51934.1"/>
    </source>
</evidence>
<reference evidence="1" key="1">
    <citation type="journal article" date="2015" name="Nature">
        <title>Complex archaea that bridge the gap between prokaryotes and eukaryotes.</title>
        <authorList>
            <person name="Spang A."/>
            <person name="Saw J.H."/>
            <person name="Jorgensen S.L."/>
            <person name="Zaremba-Niedzwiedzka K."/>
            <person name="Martijn J."/>
            <person name="Lind A.E."/>
            <person name="van Eijk R."/>
            <person name="Schleper C."/>
            <person name="Guy L."/>
            <person name="Ettema T.J."/>
        </authorList>
    </citation>
    <scope>NUCLEOTIDE SEQUENCE</scope>
</reference>
<gene>
    <name evidence="1" type="ORF">LCGC14_3109980</name>
</gene>
<comment type="caution">
    <text evidence="1">The sequence shown here is derived from an EMBL/GenBank/DDBJ whole genome shotgun (WGS) entry which is preliminary data.</text>
</comment>
<accession>A0A0F8YCS7</accession>
<feature type="non-terminal residue" evidence="1">
    <location>
        <position position="1"/>
    </location>
</feature>
<sequence>TYYSFFFMNQKSSNPVPDWLRDVQNNSYMPELLISGVILLVLFTLDKHIINFGFQFRESFSFAGINLALRMIWVGLAGIPQCRLSDLKESAAWVTD</sequence>
<protein>
    <submittedName>
        <fullName evidence="1">Uncharacterized protein</fullName>
    </submittedName>
</protein>
<dbReference type="EMBL" id="LAZR01067267">
    <property type="protein sequence ID" value="KKK51934.1"/>
    <property type="molecule type" value="Genomic_DNA"/>
</dbReference>
<organism evidence="1">
    <name type="scientific">marine sediment metagenome</name>
    <dbReference type="NCBI Taxonomy" id="412755"/>
    <lineage>
        <taxon>unclassified sequences</taxon>
        <taxon>metagenomes</taxon>
        <taxon>ecological metagenomes</taxon>
    </lineage>
</organism>
<dbReference type="AlphaFoldDB" id="A0A0F8YCS7"/>
<proteinExistence type="predicted"/>